<dbReference type="RefSeq" id="WP_011762579.1">
    <property type="nucleotide sequence ID" value="NC_008701.1"/>
</dbReference>
<evidence type="ECO:0000313" key="2">
    <source>
        <dbReference type="Proteomes" id="UP000002595"/>
    </source>
</evidence>
<dbReference type="KEGG" id="pis:Pisl_0827"/>
<dbReference type="AlphaFoldDB" id="A1RSS1"/>
<keyword evidence="2" id="KW-1185">Reference proteome</keyword>
<reference evidence="1" key="1">
    <citation type="submission" date="2006-12" db="EMBL/GenBank/DDBJ databases">
        <title>Complete sequence of Pyrobaculum islandicum DSM 4184.</title>
        <authorList>
            <person name="Copeland A."/>
            <person name="Lucas S."/>
            <person name="Lapidus A."/>
            <person name="Barry K."/>
            <person name="Detter J.C."/>
            <person name="Glavina del Rio T."/>
            <person name="Dalin E."/>
            <person name="Tice H."/>
            <person name="Pitluck S."/>
            <person name="Meincke L."/>
            <person name="Brettin T."/>
            <person name="Bruce D."/>
            <person name="Han C."/>
            <person name="Tapia R."/>
            <person name="Gilna P."/>
            <person name="Schmutz J."/>
            <person name="Larimer F."/>
            <person name="Land M."/>
            <person name="Hauser L."/>
            <person name="Kyrpides N."/>
            <person name="Mikhailova N."/>
            <person name="Cozen A.E."/>
            <person name="Fitz-Gibbon S.T."/>
            <person name="House C.H."/>
            <person name="Saltikov C."/>
            <person name="Lowe T."/>
            <person name="Richardson P."/>
        </authorList>
    </citation>
    <scope>NUCLEOTIDE SEQUENCE [LARGE SCALE GENOMIC DNA]</scope>
    <source>
        <strain evidence="1">DSM 4184</strain>
    </source>
</reference>
<proteinExistence type="predicted"/>
<evidence type="ECO:0000313" key="1">
    <source>
        <dbReference type="EMBL" id="ABL88003.1"/>
    </source>
</evidence>
<gene>
    <name evidence="1" type="ordered locus">Pisl_0827</name>
</gene>
<dbReference type="eggNOG" id="arCOG05566">
    <property type="taxonomic scope" value="Archaea"/>
</dbReference>
<name>A1RSS1_PYRIL</name>
<sequence length="300" mass="33160">MICASIAECIESIKPKQILAVSSPLGGLGVLSLAQQVKLAVVTSGPVFNKVAVLEAIDNFGAEVRYAPRLYTSLYKFVGGRECWIAGPPLVRSVIVGTSTSIAVYACTKAEWLEKLFTTGKPIELVSSKVLGGGRDGRYFDILTKLRALRVEGDDEEDIADKILRSNIFDVDDPDTVSQLMWRLVSQFKNRSTIVFKDPVVDLGLTIPMVYYAVKVLASGQDCPQGRCIKTTVKLLERALKLVPPAKIHDAWRNALSEPQMRRKIEESPYIPATFILTGRVEVKYDATRSARIYMFSKPS</sequence>
<dbReference type="OrthoDB" id="27817at2157"/>
<accession>A1RSS1</accession>
<organism evidence="1 2">
    <name type="scientific">Pyrobaculum islandicum (strain DSM 4184 / JCM 9189 / GEO3)</name>
    <dbReference type="NCBI Taxonomy" id="384616"/>
    <lineage>
        <taxon>Archaea</taxon>
        <taxon>Thermoproteota</taxon>
        <taxon>Thermoprotei</taxon>
        <taxon>Thermoproteales</taxon>
        <taxon>Thermoproteaceae</taxon>
        <taxon>Pyrobaculum</taxon>
    </lineage>
</organism>
<dbReference type="HOGENOM" id="CLU_926282_0_0_2"/>
<dbReference type="GeneID" id="4616555"/>
<dbReference type="EMBL" id="CP000504">
    <property type="protein sequence ID" value="ABL88003.1"/>
    <property type="molecule type" value="Genomic_DNA"/>
</dbReference>
<dbReference type="Proteomes" id="UP000002595">
    <property type="component" value="Chromosome"/>
</dbReference>
<protein>
    <submittedName>
        <fullName evidence="1">Uncharacterized protein</fullName>
    </submittedName>
</protein>